<proteinExistence type="predicted"/>
<dbReference type="EMBL" id="CAACVJ010000328">
    <property type="protein sequence ID" value="VEP15988.1"/>
    <property type="molecule type" value="Genomic_DNA"/>
</dbReference>
<feature type="compositionally biased region" description="Basic and acidic residues" evidence="2">
    <location>
        <begin position="15"/>
        <end position="25"/>
    </location>
</feature>
<organism evidence="3 4">
    <name type="scientific">Hyella patelloides LEGE 07179</name>
    <dbReference type="NCBI Taxonomy" id="945734"/>
    <lineage>
        <taxon>Bacteria</taxon>
        <taxon>Bacillati</taxon>
        <taxon>Cyanobacteriota</taxon>
        <taxon>Cyanophyceae</taxon>
        <taxon>Pleurocapsales</taxon>
        <taxon>Hyellaceae</taxon>
        <taxon>Hyella</taxon>
    </lineage>
</organism>
<dbReference type="GO" id="GO:0015074">
    <property type="term" value="P:DNA integration"/>
    <property type="evidence" value="ECO:0007669"/>
    <property type="project" value="InterPro"/>
</dbReference>
<sequence length="39" mass="4502">MVQDLMGHASTITTKRYDKRGEEKKKRAVRKLKLETAIA</sequence>
<accession>A0A563VX03</accession>
<dbReference type="InterPro" id="IPR013762">
    <property type="entry name" value="Integrase-like_cat_sf"/>
</dbReference>
<dbReference type="Proteomes" id="UP000320055">
    <property type="component" value="Unassembled WGS sequence"/>
</dbReference>
<evidence type="ECO:0008006" key="5">
    <source>
        <dbReference type="Google" id="ProtNLM"/>
    </source>
</evidence>
<keyword evidence="1" id="KW-0233">DNA recombination</keyword>
<feature type="region of interest" description="Disordered" evidence="2">
    <location>
        <begin position="1"/>
        <end position="28"/>
    </location>
</feature>
<dbReference type="GO" id="GO:0006310">
    <property type="term" value="P:DNA recombination"/>
    <property type="evidence" value="ECO:0007669"/>
    <property type="project" value="UniProtKB-KW"/>
</dbReference>
<keyword evidence="4" id="KW-1185">Reference proteome</keyword>
<name>A0A563VX03_9CYAN</name>
<dbReference type="Gene3D" id="1.10.443.10">
    <property type="entry name" value="Intergrase catalytic core"/>
    <property type="match status" value="1"/>
</dbReference>
<evidence type="ECO:0000313" key="4">
    <source>
        <dbReference type="Proteomes" id="UP000320055"/>
    </source>
</evidence>
<evidence type="ECO:0000313" key="3">
    <source>
        <dbReference type="EMBL" id="VEP15988.1"/>
    </source>
</evidence>
<gene>
    <name evidence="3" type="ORF">H1P_3940006</name>
</gene>
<dbReference type="InterPro" id="IPR011010">
    <property type="entry name" value="DNA_brk_join_enz"/>
</dbReference>
<dbReference type="GO" id="GO:0003677">
    <property type="term" value="F:DNA binding"/>
    <property type="evidence" value="ECO:0007669"/>
    <property type="project" value="InterPro"/>
</dbReference>
<reference evidence="3 4" key="1">
    <citation type="submission" date="2019-01" db="EMBL/GenBank/DDBJ databases">
        <authorList>
            <person name="Brito A."/>
        </authorList>
    </citation>
    <scope>NUCLEOTIDE SEQUENCE [LARGE SCALE GENOMIC DNA]</scope>
    <source>
        <strain evidence="3">1</strain>
    </source>
</reference>
<evidence type="ECO:0000256" key="2">
    <source>
        <dbReference type="SAM" id="MobiDB-lite"/>
    </source>
</evidence>
<protein>
    <recommendedName>
        <fullName evidence="5">Integrase</fullName>
    </recommendedName>
</protein>
<dbReference type="SUPFAM" id="SSF56349">
    <property type="entry name" value="DNA breaking-rejoining enzymes"/>
    <property type="match status" value="1"/>
</dbReference>
<dbReference type="AlphaFoldDB" id="A0A563VX03"/>
<evidence type="ECO:0000256" key="1">
    <source>
        <dbReference type="ARBA" id="ARBA00023172"/>
    </source>
</evidence>